<dbReference type="EMBL" id="CAMXCT030000238">
    <property type="protein sequence ID" value="CAL4763338.1"/>
    <property type="molecule type" value="Genomic_DNA"/>
</dbReference>
<organism evidence="1">
    <name type="scientific">Cladocopium goreaui</name>
    <dbReference type="NCBI Taxonomy" id="2562237"/>
    <lineage>
        <taxon>Eukaryota</taxon>
        <taxon>Sar</taxon>
        <taxon>Alveolata</taxon>
        <taxon>Dinophyceae</taxon>
        <taxon>Suessiales</taxon>
        <taxon>Symbiodiniaceae</taxon>
        <taxon>Cladocopium</taxon>
    </lineage>
</organism>
<sequence>MAFCEPSLLRWTSTERSPDVLDVEKEDYDAVRRLVKLWDARGLLFLRDEPMSGDEADLSMRLFNCHKNVSADRMIGDRRAMNFVEGTIPGASRCLPSVLLLANLKETLAFSAWCERNQKKSAYDRLKHDDLFERGGLGFWKRKSKVPDWFQSRFASIPQGDHFGVEFAVDVHRNLLKDYGLLCDDQELRPDRLFRGRKVASGLVMDDFYTVSVQDVYDSHVSSASRAHLLTASQAYDDHETLGSKEKDVIGPDKAKVTGAELGTSAAVKELNMATLASPTMKRLALNFVSLELAKMRCWSMMSLLDFSFGFVLNDEVREDGPKLILLSRAVAQELVPLAVLCPFMAADLMARISPTIFASDSSDKKGAIVATDANEEVARALWRSGKKKGGYIRLLNQTQALLKKLDPDFEEPERWRLQCQDMAGTRTKMRRLEEWQRLLELGKAGETWTASCMFGSTHNKELMSLFCLLAAQSLHRKCDLSHMHVKVQGQFTKITAVYTDDLAEALAAVFSRAIAKKLRKETLSEPEVRGWESPLCNDVLVSARWRPVSLWTWRGPHHINVLEGCVVLSFRKKLVLVSPGVRQVFALDPSVGLPALAKGRSPSYGLRPFIRKAGASVVAERLYPAYQFAPTRLNPADRPTRDNAPPPSLMSSLPLSPELADLLDFAEISMLSWPAANWVRSSVVLPEGRPVLGKTQLQRDRLLDEFDRLLQQAWDLAYAWVRQEPPCHHLALPWQALLSLVATAFYWGWIKEAGIIALSWGGLTRIGEALGAFRWQLVLPRDIEYTADYALLQIDEPKTRYRAARHQVAKIDQPQLMSVLDVAFGRLGQKQPLWPFSGQTMRLRFQKLLAANGLDRLPKSISRGLDLGSLRAGGASWLMAVTDNPDLTRRRGRWITNKVMEIYVQEISAVQFIPNLPQASKRQITNGAALFPWMLEHVQSLSRMQIPSSVWPIFFQEAADKLADFEAANYGVCWDLPVLILTALIVTRTCTDGTFANDVALGCAFTGPAEQDQ</sequence>
<dbReference type="Proteomes" id="UP001152797">
    <property type="component" value="Unassembled WGS sequence"/>
</dbReference>
<evidence type="ECO:0000313" key="3">
    <source>
        <dbReference type="Proteomes" id="UP001152797"/>
    </source>
</evidence>
<dbReference type="OrthoDB" id="419561at2759"/>
<reference evidence="2 3" key="2">
    <citation type="submission" date="2024-05" db="EMBL/GenBank/DDBJ databases">
        <authorList>
            <person name="Chen Y."/>
            <person name="Shah S."/>
            <person name="Dougan E. K."/>
            <person name="Thang M."/>
            <person name="Chan C."/>
        </authorList>
    </citation>
    <scope>NUCLEOTIDE SEQUENCE [LARGE SCALE GENOMIC DNA]</scope>
</reference>
<proteinExistence type="predicted"/>
<comment type="caution">
    <text evidence="1">The sequence shown here is derived from an EMBL/GenBank/DDBJ whole genome shotgun (WGS) entry which is preliminary data.</text>
</comment>
<gene>
    <name evidence="1" type="ORF">C1SCF055_LOCUS4285</name>
</gene>
<evidence type="ECO:0000313" key="1">
    <source>
        <dbReference type="EMBL" id="CAI3976026.1"/>
    </source>
</evidence>
<accession>A0A9P1FHC5</accession>
<keyword evidence="3" id="KW-1185">Reference proteome</keyword>
<dbReference type="EMBL" id="CAMXCT020000238">
    <property type="protein sequence ID" value="CAL1129401.1"/>
    <property type="molecule type" value="Genomic_DNA"/>
</dbReference>
<protein>
    <submittedName>
        <fullName evidence="2">LINE-1 retrotransposable element ORF2 protein</fullName>
    </submittedName>
</protein>
<reference evidence="1" key="1">
    <citation type="submission" date="2022-10" db="EMBL/GenBank/DDBJ databases">
        <authorList>
            <person name="Chen Y."/>
            <person name="Dougan E. K."/>
            <person name="Chan C."/>
            <person name="Rhodes N."/>
            <person name="Thang M."/>
        </authorList>
    </citation>
    <scope>NUCLEOTIDE SEQUENCE</scope>
</reference>
<evidence type="ECO:0000313" key="2">
    <source>
        <dbReference type="EMBL" id="CAL4763338.1"/>
    </source>
</evidence>
<dbReference type="EMBL" id="CAMXCT010000238">
    <property type="protein sequence ID" value="CAI3976026.1"/>
    <property type="molecule type" value="Genomic_DNA"/>
</dbReference>
<name>A0A9P1FHC5_9DINO</name>
<dbReference type="AlphaFoldDB" id="A0A9P1FHC5"/>